<dbReference type="EMBL" id="MZNU01000342">
    <property type="protein sequence ID" value="OWO99808.1"/>
    <property type="molecule type" value="Genomic_DNA"/>
</dbReference>
<sequence>MAGDPQLTPKTYHSNTAHREVHGMLDQGMKMHWNREPPSVSANPAQCTQPAPIHVLRTDHGSYYARNLKAVTAIPGIDFVWKSPYGLMNILVIERSERSFTHVNNNARYAVRSRPSESFLPNTFFIRSLLPQWPSPSPDAPNSEAFNSHAQFKGPSKPFEFATDDILRHSRHSGNSASLDAMVSEYPAAEGPPPKFAEIAFRNPFDENEEQDASALTSGEMYSVSPRSTPSYTPAGSAGASARTTPGLGYLSTPEQAMLFWGEFPFEASGPSTPGEKTVIIDHDLCSASRATSRRGYATSIEDHGVVVDGGTDFLNTPKSSPSRFFSSSPLAMTRTASAAESVQSSKSFASFGSSIENEGDWIHSQVRDFTDEIRVAMKEKRAFTEKNIEELEVVISTLLLEENTTQPSTELELIIKTHMDHLVKEIIESKTVTSAEEHSRLNEVFLKALSLDRKWTRRFRELYFDIDFYRTDEMMDCGALHGLKLTSKDEEYDHIWHVDNPRWAEEKTLDISPGDWWLNLYCAYRDGAVGSVDSTLTKGRAGNVVALALLTGQEVNGPALNLIEYSKFGKKEDMFFALMTCRGPIRILRGSNLRSKYAPAAGVRYDGMLRDLHPRPQMPADECRFRIRQFSHKLLDQTQNTYRYSVTLERVPGQKPFNAILQIPTPSQLDEWVLYEELIGRNYRERHGDVAYSKWKVFEEEQRTEKEQFLKTKALRDEISKYTVVERKPSYRPD</sequence>
<evidence type="ECO:0000256" key="1">
    <source>
        <dbReference type="SAM" id="MobiDB-lite"/>
    </source>
</evidence>
<keyword evidence="3" id="KW-1185">Reference proteome</keyword>
<dbReference type="OrthoDB" id="3244603at2759"/>
<dbReference type="AlphaFoldDB" id="A0A218YVH4"/>
<gene>
    <name evidence="2" type="ORF">B2J93_6863</name>
</gene>
<organism evidence="2 3">
    <name type="scientific">Diplocarpon coronariae</name>
    <dbReference type="NCBI Taxonomy" id="2795749"/>
    <lineage>
        <taxon>Eukaryota</taxon>
        <taxon>Fungi</taxon>
        <taxon>Dikarya</taxon>
        <taxon>Ascomycota</taxon>
        <taxon>Pezizomycotina</taxon>
        <taxon>Leotiomycetes</taxon>
        <taxon>Helotiales</taxon>
        <taxon>Drepanopezizaceae</taxon>
        <taxon>Diplocarpon</taxon>
    </lineage>
</organism>
<dbReference type="STRING" id="503106.A0A218YVH4"/>
<feature type="compositionally biased region" description="Polar residues" evidence="1">
    <location>
        <begin position="225"/>
        <end position="234"/>
    </location>
</feature>
<dbReference type="Proteomes" id="UP000242519">
    <property type="component" value="Unassembled WGS sequence"/>
</dbReference>
<evidence type="ECO:0000313" key="3">
    <source>
        <dbReference type="Proteomes" id="UP000242519"/>
    </source>
</evidence>
<comment type="caution">
    <text evidence="2">The sequence shown here is derived from an EMBL/GenBank/DDBJ whole genome shotgun (WGS) entry which is preliminary data.</text>
</comment>
<dbReference type="SUPFAM" id="SSF88697">
    <property type="entry name" value="PUA domain-like"/>
    <property type="match status" value="1"/>
</dbReference>
<evidence type="ECO:0008006" key="4">
    <source>
        <dbReference type="Google" id="ProtNLM"/>
    </source>
</evidence>
<protein>
    <recommendedName>
        <fullName evidence="4">YDG domain-containing protein</fullName>
    </recommendedName>
</protein>
<accession>A0A218YVH4</accession>
<feature type="region of interest" description="Disordered" evidence="1">
    <location>
        <begin position="208"/>
        <end position="242"/>
    </location>
</feature>
<dbReference type="InParanoid" id="A0A218YVH4"/>
<dbReference type="InterPro" id="IPR036987">
    <property type="entry name" value="SRA-YDG_sf"/>
</dbReference>
<name>A0A218YVH4_9HELO</name>
<proteinExistence type="predicted"/>
<dbReference type="InterPro" id="IPR015947">
    <property type="entry name" value="PUA-like_sf"/>
</dbReference>
<reference evidence="2 3" key="1">
    <citation type="submission" date="2017-04" db="EMBL/GenBank/DDBJ databases">
        <title>Draft genome sequence of Marssonina coronaria NL1: causal agent of apple blotch.</title>
        <authorList>
            <person name="Cheng Q."/>
        </authorList>
    </citation>
    <scope>NUCLEOTIDE SEQUENCE [LARGE SCALE GENOMIC DNA]</scope>
    <source>
        <strain evidence="2 3">NL1</strain>
    </source>
</reference>
<dbReference type="Gene3D" id="2.30.280.10">
    <property type="entry name" value="SRA-YDG"/>
    <property type="match status" value="1"/>
</dbReference>
<evidence type="ECO:0000313" key="2">
    <source>
        <dbReference type="EMBL" id="OWO99808.1"/>
    </source>
</evidence>